<dbReference type="EMBL" id="GBRH01236416">
    <property type="protein sequence ID" value="JAD61479.1"/>
    <property type="molecule type" value="Transcribed_RNA"/>
</dbReference>
<evidence type="ECO:0000313" key="1">
    <source>
        <dbReference type="EMBL" id="JAD61479.1"/>
    </source>
</evidence>
<sequence length="46" mass="5139">MLSIDVSAPLTRTFTLLFGNLTTTDILFLTLSNSWRPRTSNLILSP</sequence>
<name>A0A0A9BBY0_ARUDO</name>
<organism evidence="1">
    <name type="scientific">Arundo donax</name>
    <name type="common">Giant reed</name>
    <name type="synonym">Donax arundinaceus</name>
    <dbReference type="NCBI Taxonomy" id="35708"/>
    <lineage>
        <taxon>Eukaryota</taxon>
        <taxon>Viridiplantae</taxon>
        <taxon>Streptophyta</taxon>
        <taxon>Embryophyta</taxon>
        <taxon>Tracheophyta</taxon>
        <taxon>Spermatophyta</taxon>
        <taxon>Magnoliopsida</taxon>
        <taxon>Liliopsida</taxon>
        <taxon>Poales</taxon>
        <taxon>Poaceae</taxon>
        <taxon>PACMAD clade</taxon>
        <taxon>Arundinoideae</taxon>
        <taxon>Arundineae</taxon>
        <taxon>Arundo</taxon>
    </lineage>
</organism>
<accession>A0A0A9BBY0</accession>
<proteinExistence type="predicted"/>
<protein>
    <submittedName>
        <fullName evidence="1">Aminophospholipid ATPase</fullName>
    </submittedName>
</protein>
<dbReference type="AlphaFoldDB" id="A0A0A9BBY0"/>
<reference evidence="1" key="1">
    <citation type="submission" date="2014-09" db="EMBL/GenBank/DDBJ databases">
        <authorList>
            <person name="Magalhaes I.L.F."/>
            <person name="Oliveira U."/>
            <person name="Santos F.R."/>
            <person name="Vidigal T.H.D.A."/>
            <person name="Brescovit A.D."/>
            <person name="Santos A.J."/>
        </authorList>
    </citation>
    <scope>NUCLEOTIDE SEQUENCE</scope>
    <source>
        <tissue evidence="1">Shoot tissue taken approximately 20 cm above the soil surface</tissue>
    </source>
</reference>
<reference evidence="1" key="2">
    <citation type="journal article" date="2015" name="Data Brief">
        <title>Shoot transcriptome of the giant reed, Arundo donax.</title>
        <authorList>
            <person name="Barrero R.A."/>
            <person name="Guerrero F.D."/>
            <person name="Moolhuijzen P."/>
            <person name="Goolsby J.A."/>
            <person name="Tidwell J."/>
            <person name="Bellgard S.E."/>
            <person name="Bellgard M.I."/>
        </authorList>
    </citation>
    <scope>NUCLEOTIDE SEQUENCE</scope>
    <source>
        <tissue evidence="1">Shoot tissue taken approximately 20 cm above the soil surface</tissue>
    </source>
</reference>